<dbReference type="EMBL" id="GBXM01067444">
    <property type="protein sequence ID" value="JAH41133.1"/>
    <property type="molecule type" value="Transcribed_RNA"/>
</dbReference>
<dbReference type="EMBL" id="GBXM01074922">
    <property type="protein sequence ID" value="JAH33655.1"/>
    <property type="molecule type" value="Transcribed_RNA"/>
</dbReference>
<accession>A0A0E9S9W9</accession>
<sequence>MSVRLGFKSLHGLKQNSNSLHWLAG</sequence>
<dbReference type="EMBL" id="GBXM01075242">
    <property type="protein sequence ID" value="JAH33335.1"/>
    <property type="molecule type" value="Transcribed_RNA"/>
</dbReference>
<evidence type="ECO:0000313" key="1">
    <source>
        <dbReference type="EMBL" id="JAH38209.1"/>
    </source>
</evidence>
<reference evidence="1" key="1">
    <citation type="submission" date="2014-11" db="EMBL/GenBank/DDBJ databases">
        <authorList>
            <person name="Amaro Gonzalez C."/>
        </authorList>
    </citation>
    <scope>NUCLEOTIDE SEQUENCE</scope>
</reference>
<name>A0A0E9S9W9_ANGAN</name>
<proteinExistence type="predicted"/>
<organism evidence="1">
    <name type="scientific">Anguilla anguilla</name>
    <name type="common">European freshwater eel</name>
    <name type="synonym">Muraena anguilla</name>
    <dbReference type="NCBI Taxonomy" id="7936"/>
    <lineage>
        <taxon>Eukaryota</taxon>
        <taxon>Metazoa</taxon>
        <taxon>Chordata</taxon>
        <taxon>Craniata</taxon>
        <taxon>Vertebrata</taxon>
        <taxon>Euteleostomi</taxon>
        <taxon>Actinopterygii</taxon>
        <taxon>Neopterygii</taxon>
        <taxon>Teleostei</taxon>
        <taxon>Anguilliformes</taxon>
        <taxon>Anguillidae</taxon>
        <taxon>Anguilla</taxon>
    </lineage>
</organism>
<dbReference type="AlphaFoldDB" id="A0A0E9S9W9"/>
<dbReference type="EMBL" id="GBXM01070368">
    <property type="protein sequence ID" value="JAH38209.1"/>
    <property type="molecule type" value="Transcribed_RNA"/>
</dbReference>
<protein>
    <submittedName>
        <fullName evidence="1">Uncharacterized protein</fullName>
    </submittedName>
</protein>
<reference evidence="1" key="2">
    <citation type="journal article" date="2015" name="Fish Shellfish Immunol.">
        <title>Early steps in the European eel (Anguilla anguilla)-Vibrio vulnificus interaction in the gills: Role of the RtxA13 toxin.</title>
        <authorList>
            <person name="Callol A."/>
            <person name="Pajuelo D."/>
            <person name="Ebbesson L."/>
            <person name="Teles M."/>
            <person name="MacKenzie S."/>
            <person name="Amaro C."/>
        </authorList>
    </citation>
    <scope>NUCLEOTIDE SEQUENCE</scope>
</reference>